<name>A0A934RPC7_9BACT</name>
<dbReference type="PANTHER" id="PTHR47515">
    <property type="entry name" value="LOW CALCIUM RESPONSE LOCUS PROTEIN T"/>
    <property type="match status" value="1"/>
</dbReference>
<dbReference type="PROSITE" id="PS50994">
    <property type="entry name" value="INTEGRASE"/>
    <property type="match status" value="1"/>
</dbReference>
<dbReference type="RefSeq" id="WP_200392485.1">
    <property type="nucleotide sequence ID" value="NZ_JAENIO010000039.1"/>
</dbReference>
<dbReference type="GO" id="GO:0015074">
    <property type="term" value="P:DNA integration"/>
    <property type="evidence" value="ECO:0007669"/>
    <property type="project" value="InterPro"/>
</dbReference>
<feature type="domain" description="Integrase catalytic" evidence="1">
    <location>
        <begin position="1"/>
        <end position="93"/>
    </location>
</feature>
<gene>
    <name evidence="2" type="ORF">JIN78_13345</name>
</gene>
<dbReference type="AlphaFoldDB" id="A0A934RPC7"/>
<accession>A0A934RPC7</accession>
<evidence type="ECO:0000313" key="3">
    <source>
        <dbReference type="Proteomes" id="UP000604083"/>
    </source>
</evidence>
<dbReference type="GO" id="GO:0003676">
    <property type="term" value="F:nucleic acid binding"/>
    <property type="evidence" value="ECO:0007669"/>
    <property type="project" value="InterPro"/>
</dbReference>
<reference evidence="2" key="1">
    <citation type="submission" date="2021-01" db="EMBL/GenBank/DDBJ databases">
        <title>Modified the classification status of verrucomicrobia.</title>
        <authorList>
            <person name="Feng X."/>
        </authorList>
    </citation>
    <scope>NUCLEOTIDE SEQUENCE</scope>
    <source>
        <strain evidence="2">KCTC 12986</strain>
    </source>
</reference>
<comment type="caution">
    <text evidence="2">The sequence shown here is derived from an EMBL/GenBank/DDBJ whole genome shotgun (WGS) entry which is preliminary data.</text>
</comment>
<dbReference type="Gene3D" id="3.30.420.10">
    <property type="entry name" value="Ribonuclease H-like superfamily/Ribonuclease H"/>
    <property type="match status" value="1"/>
</dbReference>
<protein>
    <submittedName>
        <fullName evidence="2">Transposase</fullName>
    </submittedName>
</protein>
<dbReference type="InterPro" id="IPR036397">
    <property type="entry name" value="RNaseH_sf"/>
</dbReference>
<dbReference type="InterPro" id="IPR001584">
    <property type="entry name" value="Integrase_cat-core"/>
</dbReference>
<evidence type="ECO:0000313" key="2">
    <source>
        <dbReference type="EMBL" id="MBK1835049.1"/>
    </source>
</evidence>
<dbReference type="InterPro" id="IPR012337">
    <property type="entry name" value="RNaseH-like_sf"/>
</dbReference>
<sequence length="125" mass="14061">MSLANQFVANAIQRWIEERGFTTLFIAPGSPWQNAYSESFNSCFRDEFLNVELFTSLLEAKVLGEEHRYQYNHQRPHSSLGDLTPAEFAGRCAFASGYLHSVPVPLRPPAFAPKPSDDLTPNKLS</sequence>
<proteinExistence type="predicted"/>
<dbReference type="Proteomes" id="UP000604083">
    <property type="component" value="Unassembled WGS sequence"/>
</dbReference>
<keyword evidence="3" id="KW-1185">Reference proteome</keyword>
<dbReference type="SUPFAM" id="SSF53098">
    <property type="entry name" value="Ribonuclease H-like"/>
    <property type="match status" value="1"/>
</dbReference>
<dbReference type="Pfam" id="PF13683">
    <property type="entry name" value="rve_3"/>
    <property type="match status" value="1"/>
</dbReference>
<dbReference type="EMBL" id="JAENIO010000039">
    <property type="protein sequence ID" value="MBK1835049.1"/>
    <property type="molecule type" value="Genomic_DNA"/>
</dbReference>
<organism evidence="2 3">
    <name type="scientific">Roseibacillus ishigakijimensis</name>
    <dbReference type="NCBI Taxonomy" id="454146"/>
    <lineage>
        <taxon>Bacteria</taxon>
        <taxon>Pseudomonadati</taxon>
        <taxon>Verrucomicrobiota</taxon>
        <taxon>Verrucomicrobiia</taxon>
        <taxon>Verrucomicrobiales</taxon>
        <taxon>Verrucomicrobiaceae</taxon>
        <taxon>Roseibacillus</taxon>
    </lineage>
</organism>
<evidence type="ECO:0000259" key="1">
    <source>
        <dbReference type="PROSITE" id="PS50994"/>
    </source>
</evidence>
<dbReference type="PANTHER" id="PTHR47515:SF1">
    <property type="entry name" value="BLR2054 PROTEIN"/>
    <property type="match status" value="1"/>
</dbReference>